<proteinExistence type="predicted"/>
<feature type="compositionally biased region" description="Basic and acidic residues" evidence="3">
    <location>
        <begin position="1140"/>
        <end position="1155"/>
    </location>
</feature>
<feature type="compositionally biased region" description="Basic residues" evidence="3">
    <location>
        <begin position="96"/>
        <end position="106"/>
    </location>
</feature>
<feature type="region of interest" description="Disordered" evidence="3">
    <location>
        <begin position="91"/>
        <end position="121"/>
    </location>
</feature>
<feature type="region of interest" description="Disordered" evidence="3">
    <location>
        <begin position="139"/>
        <end position="162"/>
    </location>
</feature>
<dbReference type="Pfam" id="PF13976">
    <property type="entry name" value="gag_pre-integrs"/>
    <property type="match status" value="1"/>
</dbReference>
<protein>
    <submittedName>
        <fullName evidence="6">Zinc finger, CCHC-type containing protein</fullName>
    </submittedName>
</protein>
<keyword evidence="2" id="KW-0479">Metal-binding</keyword>
<dbReference type="InterPro" id="IPR001878">
    <property type="entry name" value="Znf_CCHC"/>
</dbReference>
<dbReference type="InterPro" id="IPR054722">
    <property type="entry name" value="PolX-like_BBD"/>
</dbReference>
<dbReference type="Pfam" id="PF22936">
    <property type="entry name" value="Pol_BBD"/>
    <property type="match status" value="1"/>
</dbReference>
<reference evidence="6" key="1">
    <citation type="journal article" date="2022" name="Int. J. Mol. Sci.">
        <title>Draft Genome of Tanacetum Coccineum: Genomic Comparison of Closely Related Tanacetum-Family Plants.</title>
        <authorList>
            <person name="Yamashiro T."/>
            <person name="Shiraishi A."/>
            <person name="Nakayama K."/>
            <person name="Satake H."/>
        </authorList>
    </citation>
    <scope>NUCLEOTIDE SEQUENCE</scope>
</reference>
<dbReference type="Pfam" id="PF00098">
    <property type="entry name" value="zf-CCHC"/>
    <property type="match status" value="1"/>
</dbReference>
<evidence type="ECO:0000256" key="2">
    <source>
        <dbReference type="PROSITE-ProRule" id="PRU00047"/>
    </source>
</evidence>
<dbReference type="PANTHER" id="PTHR47592:SF29">
    <property type="entry name" value="ZINC FINGER, CCHC-TYPE"/>
    <property type="match status" value="1"/>
</dbReference>
<dbReference type="InterPro" id="IPR036875">
    <property type="entry name" value="Znf_CCHC_sf"/>
</dbReference>
<comment type="caution">
    <text evidence="6">The sequence shown here is derived from an EMBL/GenBank/DDBJ whole genome shotgun (WGS) entry which is preliminary data.</text>
</comment>
<dbReference type="InterPro" id="IPR001584">
    <property type="entry name" value="Integrase_cat-core"/>
</dbReference>
<evidence type="ECO:0000259" key="5">
    <source>
        <dbReference type="PROSITE" id="PS50994"/>
    </source>
</evidence>
<dbReference type="InterPro" id="IPR057670">
    <property type="entry name" value="SH3_retrovirus"/>
</dbReference>
<feature type="compositionally biased region" description="Basic and acidic residues" evidence="3">
    <location>
        <begin position="629"/>
        <end position="638"/>
    </location>
</feature>
<dbReference type="Proteomes" id="UP001151760">
    <property type="component" value="Unassembled WGS sequence"/>
</dbReference>
<dbReference type="PROSITE" id="PS50158">
    <property type="entry name" value="ZF_CCHC"/>
    <property type="match status" value="1"/>
</dbReference>
<dbReference type="EMBL" id="BQNB010009573">
    <property type="protein sequence ID" value="GJS65380.1"/>
    <property type="molecule type" value="Genomic_DNA"/>
</dbReference>
<feature type="region of interest" description="Disordered" evidence="3">
    <location>
        <begin position="627"/>
        <end position="652"/>
    </location>
</feature>
<dbReference type="Gene3D" id="4.10.60.10">
    <property type="entry name" value="Zinc finger, CCHC-type"/>
    <property type="match status" value="1"/>
</dbReference>
<dbReference type="InterPro" id="IPR013103">
    <property type="entry name" value="RVT_2"/>
</dbReference>
<feature type="region of interest" description="Disordered" evidence="3">
    <location>
        <begin position="1140"/>
        <end position="1167"/>
    </location>
</feature>
<dbReference type="Gene3D" id="3.30.420.10">
    <property type="entry name" value="Ribonuclease H-like superfamily/Ribonuclease H"/>
    <property type="match status" value="1"/>
</dbReference>
<keyword evidence="2" id="KW-0862">Zinc</keyword>
<keyword evidence="1" id="KW-0645">Protease</keyword>
<evidence type="ECO:0000256" key="1">
    <source>
        <dbReference type="ARBA" id="ARBA00022750"/>
    </source>
</evidence>
<dbReference type="PANTHER" id="PTHR47592">
    <property type="entry name" value="PBF68 PROTEIN"/>
    <property type="match status" value="1"/>
</dbReference>
<dbReference type="SUPFAM" id="SSF57756">
    <property type="entry name" value="Retrovirus zinc finger-like domains"/>
    <property type="match status" value="1"/>
</dbReference>
<dbReference type="InterPro" id="IPR025724">
    <property type="entry name" value="GAG-pre-integrase_dom"/>
</dbReference>
<evidence type="ECO:0000313" key="6">
    <source>
        <dbReference type="EMBL" id="GJS65380.1"/>
    </source>
</evidence>
<sequence length="1167" mass="133839">MAEDSSSKKFLVSNFNNYKMVDSRPVMEQYNELLRILRQYTQHGLKMDESISVSCIIDKLPPSWKDFKHTLKHDKDDLSLVQLGSHLRIKESLRAKNNKQNKGKKCGFKEHSSGSGSNKKPKLECWKCGKTGHFKRDCRSGNKKNANAGGSGKGSKDHSQDQGQNLVPAWNRFVKYSVSLIFEAFYVQVDAIAWWIDFGALTHVCKDRCWFKTYEPVEDGSVLYMGDDHFAPVHGKGSVVLEFSSGKSITLFNVLYVPKLRKNLISGPVLNKCGYKQVYESDKYILSKCGVFVGFGYYNNGMFMLNLNKVPDDSDSVYMSSSTVVNSSLWHARLGHVHYKRMLEMSKDDLIPAIDENPEKCTTCMLTKITRQPFKSITRKSVILELIHSDLCDFHATPSLGNKKYVITFIDDASRFCYVYLLHAKDEALDKFRIYKTEVELQQNDLIKTLRTDRGGEYYDPVFFQSVGIIHETTAPYTPQQNGVAERKNRALKEMVNSMLSYSGLSEGFWGEAMLTACYLLNRVPNKRNKTTPFELWYKKRLNLSCLRVWGCRAVVRLPDPKRKILGEKGIDCIFVGYAKPSKEYRFYVIEPNEYVFINSIIESRDAIFDENHFSSISRPKDIMPNLEESQKDDHSDDVPSEILEPQKDPRTYNEAMQSRDAAFWKEALDNEIVCKWIFKRKMKVNGTIDKFKARLVIQGFRQKEWIDYFDTYAPVARIATIRFLLALAATHNLVIHQMDVKTTFLNGDLDEEVYMKQPSGFVMSGNKHKFSVKDMGEADVIFGIKIKRENKGIFITQSHYIEKILKKFNRDDCSPVSTPMDRVEKLKANTGKHVDQLEYSKAIGYLMYAMTSTRPDIAYAVGRLSRFTSNPSRQHWKAITRVFKYLRGTMNYGLSYVRYSSVLEAYSDASWINHVEDSSFTSGWVFLLEGGAISWASKKQTCITGSTMEFEFIALADADKEAEWLRNLIHEIPMWPKPIAPISIRCDSAPTMAREYSQIYNGKSRHLCVRHSMVMAEEDAFLVDYVEGGLCVDNTDAGRTMTTYAEYMAEDSSSKKFLVSNFNNYKMVDSRPVMEQYNELLRILGQYTQHGLKMDESISVSSIIDKLPHSWKDFKHTLKHDKDDLSLVQLGSHLRIEESLRAQESDKGKGKEVDGPSVNMNNKQNK</sequence>
<gene>
    <name evidence="6" type="ORF">Tco_0679944</name>
</gene>
<dbReference type="InterPro" id="IPR043502">
    <property type="entry name" value="DNA/RNA_pol_sf"/>
</dbReference>
<evidence type="ECO:0000259" key="4">
    <source>
        <dbReference type="PROSITE" id="PS50158"/>
    </source>
</evidence>
<feature type="domain" description="Integrase catalytic" evidence="5">
    <location>
        <begin position="369"/>
        <end position="541"/>
    </location>
</feature>
<dbReference type="SUPFAM" id="SSF56672">
    <property type="entry name" value="DNA/RNA polymerases"/>
    <property type="match status" value="1"/>
</dbReference>
<dbReference type="SMART" id="SM00343">
    <property type="entry name" value="ZnF_C2HC"/>
    <property type="match status" value="1"/>
</dbReference>
<reference evidence="6" key="2">
    <citation type="submission" date="2022-01" db="EMBL/GenBank/DDBJ databases">
        <authorList>
            <person name="Yamashiro T."/>
            <person name="Shiraishi A."/>
            <person name="Satake H."/>
            <person name="Nakayama K."/>
        </authorList>
    </citation>
    <scope>NUCLEOTIDE SEQUENCE</scope>
</reference>
<dbReference type="PROSITE" id="PS50994">
    <property type="entry name" value="INTEGRASE"/>
    <property type="match status" value="1"/>
</dbReference>
<dbReference type="CDD" id="cd09272">
    <property type="entry name" value="RNase_HI_RT_Ty1"/>
    <property type="match status" value="1"/>
</dbReference>
<dbReference type="Pfam" id="PF25597">
    <property type="entry name" value="SH3_retrovirus"/>
    <property type="match status" value="1"/>
</dbReference>
<keyword evidence="1" id="KW-0378">Hydrolase</keyword>
<dbReference type="Pfam" id="PF07727">
    <property type="entry name" value="RVT_2"/>
    <property type="match status" value="1"/>
</dbReference>
<dbReference type="InterPro" id="IPR036397">
    <property type="entry name" value="RNaseH_sf"/>
</dbReference>
<dbReference type="InterPro" id="IPR012337">
    <property type="entry name" value="RNaseH-like_sf"/>
</dbReference>
<keyword evidence="2" id="KW-0863">Zinc-finger</keyword>
<organism evidence="6 7">
    <name type="scientific">Tanacetum coccineum</name>
    <dbReference type="NCBI Taxonomy" id="301880"/>
    <lineage>
        <taxon>Eukaryota</taxon>
        <taxon>Viridiplantae</taxon>
        <taxon>Streptophyta</taxon>
        <taxon>Embryophyta</taxon>
        <taxon>Tracheophyta</taxon>
        <taxon>Spermatophyta</taxon>
        <taxon>Magnoliopsida</taxon>
        <taxon>eudicotyledons</taxon>
        <taxon>Gunneridae</taxon>
        <taxon>Pentapetalae</taxon>
        <taxon>asterids</taxon>
        <taxon>campanulids</taxon>
        <taxon>Asterales</taxon>
        <taxon>Asteraceae</taxon>
        <taxon>Asteroideae</taxon>
        <taxon>Anthemideae</taxon>
        <taxon>Anthemidinae</taxon>
        <taxon>Tanacetum</taxon>
    </lineage>
</organism>
<accession>A0ABQ4XKJ4</accession>
<keyword evidence="1" id="KW-0064">Aspartyl protease</keyword>
<keyword evidence="7" id="KW-1185">Reference proteome</keyword>
<name>A0ABQ4XKJ4_9ASTR</name>
<evidence type="ECO:0000313" key="7">
    <source>
        <dbReference type="Proteomes" id="UP001151760"/>
    </source>
</evidence>
<evidence type="ECO:0000256" key="3">
    <source>
        <dbReference type="SAM" id="MobiDB-lite"/>
    </source>
</evidence>
<dbReference type="SUPFAM" id="SSF53098">
    <property type="entry name" value="Ribonuclease H-like"/>
    <property type="match status" value="1"/>
</dbReference>
<feature type="domain" description="CCHC-type" evidence="4">
    <location>
        <begin position="125"/>
        <end position="140"/>
    </location>
</feature>
<dbReference type="Pfam" id="PF14223">
    <property type="entry name" value="Retrotran_gag_2"/>
    <property type="match status" value="2"/>
</dbReference>